<protein>
    <recommendedName>
        <fullName evidence="3">C-type lectin domain-containing protein</fullName>
    </recommendedName>
</protein>
<dbReference type="EMBL" id="JACVVK020000616">
    <property type="protein sequence ID" value="KAK7462573.1"/>
    <property type="molecule type" value="Genomic_DNA"/>
</dbReference>
<evidence type="ECO:0008006" key="3">
    <source>
        <dbReference type="Google" id="ProtNLM"/>
    </source>
</evidence>
<name>A0ABD0J690_9CAEN</name>
<accession>A0ABD0J690</accession>
<dbReference type="AlphaFoldDB" id="A0ABD0J690"/>
<sequence length="141" mass="16715">CPSKDWVQFRDSCYQFFPDRLEQANGVGRECRDLEARAYGVGIETLEEDTFLQAYLHQCCPGVPTWRTGGRPQDQLWLGDPQTPFNFTNWWPDYTRQTFFPTLILEWHNASLTYKWNGTWAYSAYQWPNGAYPYICERRAH</sequence>
<comment type="caution">
    <text evidence="1">The sequence shown here is derived from an EMBL/GenBank/DDBJ whole genome shotgun (WGS) entry which is preliminary data.</text>
</comment>
<reference evidence="1 2" key="1">
    <citation type="journal article" date="2023" name="Sci. Data">
        <title>Genome assembly of the Korean intertidal mud-creeper Batillaria attramentaria.</title>
        <authorList>
            <person name="Patra A.K."/>
            <person name="Ho P.T."/>
            <person name="Jun S."/>
            <person name="Lee S.J."/>
            <person name="Kim Y."/>
            <person name="Won Y.J."/>
        </authorList>
    </citation>
    <scope>NUCLEOTIDE SEQUENCE [LARGE SCALE GENOMIC DNA]</scope>
    <source>
        <strain evidence="1">Wonlab-2016</strain>
    </source>
</reference>
<dbReference type="Proteomes" id="UP001519460">
    <property type="component" value="Unassembled WGS sequence"/>
</dbReference>
<evidence type="ECO:0000313" key="2">
    <source>
        <dbReference type="Proteomes" id="UP001519460"/>
    </source>
</evidence>
<dbReference type="InterPro" id="IPR016187">
    <property type="entry name" value="CTDL_fold"/>
</dbReference>
<organism evidence="1 2">
    <name type="scientific">Batillaria attramentaria</name>
    <dbReference type="NCBI Taxonomy" id="370345"/>
    <lineage>
        <taxon>Eukaryota</taxon>
        <taxon>Metazoa</taxon>
        <taxon>Spiralia</taxon>
        <taxon>Lophotrochozoa</taxon>
        <taxon>Mollusca</taxon>
        <taxon>Gastropoda</taxon>
        <taxon>Caenogastropoda</taxon>
        <taxon>Sorbeoconcha</taxon>
        <taxon>Cerithioidea</taxon>
        <taxon>Batillariidae</taxon>
        <taxon>Batillaria</taxon>
    </lineage>
</organism>
<feature type="non-terminal residue" evidence="1">
    <location>
        <position position="141"/>
    </location>
</feature>
<dbReference type="Gene3D" id="3.10.100.10">
    <property type="entry name" value="Mannose-Binding Protein A, subunit A"/>
    <property type="match status" value="1"/>
</dbReference>
<gene>
    <name evidence="1" type="ORF">BaRGS_00038367</name>
</gene>
<feature type="non-terminal residue" evidence="1">
    <location>
        <position position="1"/>
    </location>
</feature>
<dbReference type="InterPro" id="IPR016186">
    <property type="entry name" value="C-type_lectin-like/link_sf"/>
</dbReference>
<dbReference type="SUPFAM" id="SSF56436">
    <property type="entry name" value="C-type lectin-like"/>
    <property type="match status" value="1"/>
</dbReference>
<keyword evidence="2" id="KW-1185">Reference proteome</keyword>
<proteinExistence type="predicted"/>
<evidence type="ECO:0000313" key="1">
    <source>
        <dbReference type="EMBL" id="KAK7462573.1"/>
    </source>
</evidence>